<dbReference type="RefSeq" id="XP_060282331.1">
    <property type="nucleotide sequence ID" value="XM_060425515.1"/>
</dbReference>
<feature type="region of interest" description="Disordered" evidence="5">
    <location>
        <begin position="111"/>
        <end position="150"/>
    </location>
</feature>
<dbReference type="GO" id="GO:0005634">
    <property type="term" value="C:nucleus"/>
    <property type="evidence" value="ECO:0007669"/>
    <property type="project" value="UniProtKB-SubCell"/>
</dbReference>
<feature type="compositionally biased region" description="Acidic residues" evidence="5">
    <location>
        <begin position="732"/>
        <end position="769"/>
    </location>
</feature>
<protein>
    <submittedName>
        <fullName evidence="8">Tau 95 subunit of transcription factor</fullName>
    </submittedName>
</protein>
<dbReference type="GO" id="GO:0001003">
    <property type="term" value="F:RNA polymerase III type 2 promoter sequence-specific DNA binding"/>
    <property type="evidence" value="ECO:0007669"/>
    <property type="project" value="TreeGrafter"/>
</dbReference>
<evidence type="ECO:0000313" key="8">
    <source>
        <dbReference type="EMBL" id="KAK1766118.1"/>
    </source>
</evidence>
<keyword evidence="4" id="KW-0539">Nucleus</keyword>
<keyword evidence="9" id="KW-1185">Reference proteome</keyword>
<feature type="region of interest" description="Disordered" evidence="5">
    <location>
        <begin position="547"/>
        <end position="568"/>
    </location>
</feature>
<keyword evidence="2" id="KW-0238">DNA-binding</keyword>
<feature type="region of interest" description="Disordered" evidence="5">
    <location>
        <begin position="1"/>
        <end position="39"/>
    </location>
</feature>
<name>A0AAJ0BX55_9PEZI</name>
<dbReference type="PANTHER" id="PTHR13230">
    <property type="entry name" value="GENERAL TRANSCRIPTION FACTOR IIIC, POLYPEPTIDE 5"/>
    <property type="match status" value="1"/>
</dbReference>
<organism evidence="8 9">
    <name type="scientific">Phialemonium atrogriseum</name>
    <dbReference type="NCBI Taxonomy" id="1093897"/>
    <lineage>
        <taxon>Eukaryota</taxon>
        <taxon>Fungi</taxon>
        <taxon>Dikarya</taxon>
        <taxon>Ascomycota</taxon>
        <taxon>Pezizomycotina</taxon>
        <taxon>Sordariomycetes</taxon>
        <taxon>Sordariomycetidae</taxon>
        <taxon>Cephalothecales</taxon>
        <taxon>Cephalothecaceae</taxon>
        <taxon>Phialemonium</taxon>
    </lineage>
</organism>
<feature type="compositionally biased region" description="Acidic residues" evidence="5">
    <location>
        <begin position="711"/>
        <end position="722"/>
    </location>
</feature>
<dbReference type="GO" id="GO:0000127">
    <property type="term" value="C:transcription factor TFIIIC complex"/>
    <property type="evidence" value="ECO:0007669"/>
    <property type="project" value="InterPro"/>
</dbReference>
<evidence type="ECO:0000256" key="5">
    <source>
        <dbReference type="SAM" id="MobiDB-lite"/>
    </source>
</evidence>
<feature type="compositionally biased region" description="Acidic residues" evidence="5">
    <location>
        <begin position="622"/>
        <end position="638"/>
    </location>
</feature>
<dbReference type="InterPro" id="IPR042536">
    <property type="entry name" value="TFIIIC_tauA_Sfc1"/>
</dbReference>
<comment type="subcellular location">
    <subcellularLocation>
        <location evidence="1">Nucleus</location>
    </subcellularLocation>
</comment>
<dbReference type="Gene3D" id="3.30.200.160">
    <property type="entry name" value="TFIIIC, subcomplex tauA, subunit Sfc1, barrel domain"/>
    <property type="match status" value="1"/>
</dbReference>
<keyword evidence="3" id="KW-0804">Transcription</keyword>
<comment type="caution">
    <text evidence="8">The sequence shown here is derived from an EMBL/GenBank/DDBJ whole genome shotgun (WGS) entry which is preliminary data.</text>
</comment>
<reference evidence="8" key="1">
    <citation type="submission" date="2023-06" db="EMBL/GenBank/DDBJ databases">
        <title>Genome-scale phylogeny and comparative genomics of the fungal order Sordariales.</title>
        <authorList>
            <consortium name="Lawrence Berkeley National Laboratory"/>
            <person name="Hensen N."/>
            <person name="Bonometti L."/>
            <person name="Westerberg I."/>
            <person name="Brannstrom I.O."/>
            <person name="Guillou S."/>
            <person name="Cros-Aarteil S."/>
            <person name="Calhoun S."/>
            <person name="Haridas S."/>
            <person name="Kuo A."/>
            <person name="Mondo S."/>
            <person name="Pangilinan J."/>
            <person name="Riley R."/>
            <person name="Labutti K."/>
            <person name="Andreopoulos B."/>
            <person name="Lipzen A."/>
            <person name="Chen C."/>
            <person name="Yanf M."/>
            <person name="Daum C."/>
            <person name="Ng V."/>
            <person name="Clum A."/>
            <person name="Steindorff A."/>
            <person name="Ohm R."/>
            <person name="Martin F."/>
            <person name="Silar P."/>
            <person name="Natvig D."/>
            <person name="Lalanne C."/>
            <person name="Gautier V."/>
            <person name="Ament-Velasquez S.L."/>
            <person name="Kruys A."/>
            <person name="Hutchinson M.I."/>
            <person name="Powell A.J."/>
            <person name="Barry K."/>
            <person name="Miller A.N."/>
            <person name="Grigoriev I.V."/>
            <person name="Debuchy R."/>
            <person name="Gladieux P."/>
            <person name="Thoren M.H."/>
            <person name="Johannesson H."/>
        </authorList>
    </citation>
    <scope>NUCLEOTIDE SEQUENCE</scope>
    <source>
        <strain evidence="8">8032-3</strain>
    </source>
</reference>
<dbReference type="Pfam" id="PF17682">
    <property type="entry name" value="Tau95_N"/>
    <property type="match status" value="1"/>
</dbReference>
<evidence type="ECO:0000256" key="4">
    <source>
        <dbReference type="ARBA" id="ARBA00023242"/>
    </source>
</evidence>
<dbReference type="InterPro" id="IPR040454">
    <property type="entry name" value="TF_IIIC_Tfc1/Sfc1"/>
</dbReference>
<feature type="domain" description="Transcription factor IIIC subunit 5 HTH" evidence="6">
    <location>
        <begin position="229"/>
        <end position="394"/>
    </location>
</feature>
<gene>
    <name evidence="8" type="ORF">QBC33DRAFT_493857</name>
</gene>
<dbReference type="PANTHER" id="PTHR13230:SF5">
    <property type="entry name" value="GENERAL TRANSCRIPTION FACTOR 3C POLYPEPTIDE 5"/>
    <property type="match status" value="1"/>
</dbReference>
<feature type="domain" description="Transcription factor IIIC subunit Tfc1/Sfc1 triple barrel" evidence="7">
    <location>
        <begin position="42"/>
        <end position="190"/>
    </location>
</feature>
<dbReference type="InterPro" id="IPR019136">
    <property type="entry name" value="TF_IIIC_su-5_HTH"/>
</dbReference>
<evidence type="ECO:0000259" key="7">
    <source>
        <dbReference type="Pfam" id="PF17682"/>
    </source>
</evidence>
<feature type="compositionally biased region" description="Pro residues" evidence="5">
    <location>
        <begin position="1"/>
        <end position="12"/>
    </location>
</feature>
<dbReference type="EMBL" id="MU839012">
    <property type="protein sequence ID" value="KAK1766118.1"/>
    <property type="molecule type" value="Genomic_DNA"/>
</dbReference>
<dbReference type="Proteomes" id="UP001244011">
    <property type="component" value="Unassembled WGS sequence"/>
</dbReference>
<sequence>MDALMAPPPRPNPDIGNPAAGPVGGDGSKAPTYTVPPRRLGAVEHPMIIKDLDKGMKTLGQPHSFKTALYSASPQVSVPLYFRPDNPTVRPLTSHNARTHNVILKVTVPKRTGRKRKRGSDGPFEGRVHEADGAEVASHAPEDVRSRERLDQPKVLRRKLIDNVDKYTIEPVGVVTNTHRYRGSADFQYSMGNSRFMNNFVDTILSGSVPKLRQFSLTPGVDRPPNIELIPPPFFTPISMPFPYNYSQNPHVREVGGRSAASDTGLLSAGDEFDSLVNTTSRAPAAGYFLGCREYPVPTRPRSEPNLDDPQITAIMEELRQAMEERPVWTRRSMLNRLSVSFGHLPKRGALVRYCMNYAGYQFKGGPWRDALVRYGVDPRSDPKYRIYQTLIFKLHKTHVGTIGRSWQSVRREEFAMSSNFGRIWRGKGNGEISSRSHEFDGEQFSTDGKVWQVCDITDPLLAKLFAESDVLPACDPEGSGFYPSPVWAIAKGIMKRKMLAIRFGRTLEDDAFGAALRACREACRNEEPANTISVPLPDLNLTLEEKSQVSGRRFKGNRRRKYRSSNKVRAEYSVHKIKMPGMGKVTELESPVGDSGDASEGLGPDRANAQGVPGEMLPGSDEGDEGDEEEEREELQSEGDSLQDLLESDEDDSAIDSEEESEVDDDIEEDEEGVDEEVGMEFGDEDGEEEEEEEEEDEEDKDEGARLVGEEEDDIEEEYSDEGGSLRSGFDDEVEGIQESDLDEDQETDGGEEWEVEGYEAVGGDEDDGRDRPGLEVGNGGQQ</sequence>
<evidence type="ECO:0000256" key="1">
    <source>
        <dbReference type="ARBA" id="ARBA00004123"/>
    </source>
</evidence>
<dbReference type="GO" id="GO:0001002">
    <property type="term" value="F:RNA polymerase III type 1 promoter sequence-specific DNA binding"/>
    <property type="evidence" value="ECO:0007669"/>
    <property type="project" value="TreeGrafter"/>
</dbReference>
<accession>A0AAJ0BX55</accession>
<dbReference type="InterPro" id="IPR041499">
    <property type="entry name" value="Tfc1/Sfc1_N"/>
</dbReference>
<feature type="region of interest" description="Disordered" evidence="5">
    <location>
        <begin position="583"/>
        <end position="784"/>
    </location>
</feature>
<evidence type="ECO:0000259" key="6">
    <source>
        <dbReference type="Pfam" id="PF09734"/>
    </source>
</evidence>
<evidence type="ECO:0000256" key="2">
    <source>
        <dbReference type="ARBA" id="ARBA00023125"/>
    </source>
</evidence>
<dbReference type="Pfam" id="PF09734">
    <property type="entry name" value="Tau95"/>
    <property type="match status" value="1"/>
</dbReference>
<dbReference type="GeneID" id="85308702"/>
<feature type="compositionally biased region" description="Basic and acidic residues" evidence="5">
    <location>
        <begin position="140"/>
        <end position="150"/>
    </location>
</feature>
<dbReference type="GO" id="GO:0006384">
    <property type="term" value="P:transcription initiation at RNA polymerase III promoter"/>
    <property type="evidence" value="ECO:0007669"/>
    <property type="project" value="InterPro"/>
</dbReference>
<dbReference type="AlphaFoldDB" id="A0AAJ0BX55"/>
<proteinExistence type="predicted"/>
<feature type="compositionally biased region" description="Basic residues" evidence="5">
    <location>
        <begin position="553"/>
        <end position="567"/>
    </location>
</feature>
<feature type="compositionally biased region" description="Acidic residues" evidence="5">
    <location>
        <begin position="647"/>
        <end position="703"/>
    </location>
</feature>
<evidence type="ECO:0000256" key="3">
    <source>
        <dbReference type="ARBA" id="ARBA00023163"/>
    </source>
</evidence>
<evidence type="ECO:0000313" key="9">
    <source>
        <dbReference type="Proteomes" id="UP001244011"/>
    </source>
</evidence>